<reference evidence="7 8" key="1">
    <citation type="journal article" date="2013" name="Int. J. Syst. Evol. Microbiol.">
        <title>Azospirillum humicireducens sp. nov., a nitrogen-fixing bacterium isolated from a microbial fuel cell.</title>
        <authorList>
            <person name="Zhou S."/>
            <person name="Han L."/>
            <person name="Wang Y."/>
            <person name="Yang G."/>
            <person name="Zhuang L."/>
            <person name="Hu P."/>
        </authorList>
    </citation>
    <scope>NUCLEOTIDE SEQUENCE [LARGE SCALE GENOMIC DNA]</scope>
    <source>
        <strain evidence="7 8">SgZ-5</strain>
    </source>
</reference>
<sequence length="151" mass="15622">MSPTVAFLRLPGNDDLPLPAYATEGAAGFDLRAAVPADEPAVLDPGKRMLVQTGFAVGLPTGWEMQIRPRSGLAVKYGVTVLNTPGTVDCDYRGPVGVCLINLGEEPFTIARGDRIAQAVIAPAPRATLIEVGSLDDTERGTGGFGSTGVA</sequence>
<dbReference type="HAMAP" id="MF_00116">
    <property type="entry name" value="dUTPase_bact"/>
    <property type="match status" value="1"/>
</dbReference>
<keyword evidence="2 5" id="KW-0378">Hydrolase</keyword>
<comment type="catalytic activity">
    <reaction evidence="4 5">
        <text>dUTP + H2O = dUMP + diphosphate + H(+)</text>
        <dbReference type="Rhea" id="RHEA:10248"/>
        <dbReference type="ChEBI" id="CHEBI:15377"/>
        <dbReference type="ChEBI" id="CHEBI:15378"/>
        <dbReference type="ChEBI" id="CHEBI:33019"/>
        <dbReference type="ChEBI" id="CHEBI:61555"/>
        <dbReference type="ChEBI" id="CHEBI:246422"/>
        <dbReference type="EC" id="3.6.1.23"/>
    </reaction>
</comment>
<dbReference type="STRING" id="1226968.A6A40_11745"/>
<comment type="caution">
    <text evidence="5">Lacks conserved residue(s) required for the propagation of feature annotation.</text>
</comment>
<evidence type="ECO:0000256" key="4">
    <source>
        <dbReference type="ARBA" id="ARBA00047686"/>
    </source>
</evidence>
<dbReference type="PANTHER" id="PTHR11241">
    <property type="entry name" value="DEOXYURIDINE 5'-TRIPHOSPHATE NUCLEOTIDOHYDROLASE"/>
    <property type="match status" value="1"/>
</dbReference>
<evidence type="ECO:0000256" key="3">
    <source>
        <dbReference type="ARBA" id="ARBA00023080"/>
    </source>
</evidence>
<dbReference type="InterPro" id="IPR036157">
    <property type="entry name" value="dUTPase-like_sf"/>
</dbReference>
<keyword evidence="8" id="KW-1185">Reference proteome</keyword>
<comment type="pathway">
    <text evidence="5">Pyrimidine metabolism; dUMP biosynthesis; dUMP from dCTP (dUTP route): step 2/2.</text>
</comment>
<dbReference type="GO" id="GO:0046081">
    <property type="term" value="P:dUTP catabolic process"/>
    <property type="evidence" value="ECO:0007669"/>
    <property type="project" value="InterPro"/>
</dbReference>
<feature type="binding site" evidence="5">
    <location>
        <begin position="70"/>
        <end position="72"/>
    </location>
    <ligand>
        <name>substrate</name>
    </ligand>
</feature>
<dbReference type="GO" id="GO:0004170">
    <property type="term" value="F:dUTP diphosphatase activity"/>
    <property type="evidence" value="ECO:0007669"/>
    <property type="project" value="UniProtKB-UniRule"/>
</dbReference>
<feature type="domain" description="dUTPase-like" evidence="6">
    <location>
        <begin position="16"/>
        <end position="149"/>
    </location>
</feature>
<dbReference type="InterPro" id="IPR029054">
    <property type="entry name" value="dUTPase-like"/>
</dbReference>
<dbReference type="KEGG" id="ahu:A6A40_11745"/>
<dbReference type="InterPro" id="IPR033704">
    <property type="entry name" value="dUTPase_trimeric"/>
</dbReference>
<gene>
    <name evidence="5" type="primary">dut</name>
    <name evidence="7" type="ORF">A6A40_11745</name>
</gene>
<dbReference type="RefSeq" id="WP_063635566.1">
    <property type="nucleotide sequence ID" value="NZ_CP015285.1"/>
</dbReference>
<keyword evidence="5" id="KW-0460">Magnesium</keyword>
<comment type="function">
    <text evidence="5">This enzyme is involved in nucleotide metabolism: it produces dUMP, the immediate precursor of thymidine nucleotides and it decreases the intracellular concentration of dUTP so that uracil cannot be incorporated into DNA.</text>
</comment>
<dbReference type="Pfam" id="PF00692">
    <property type="entry name" value="dUTPase"/>
    <property type="match status" value="1"/>
</dbReference>
<dbReference type="GO" id="GO:0000287">
    <property type="term" value="F:magnesium ion binding"/>
    <property type="evidence" value="ECO:0007669"/>
    <property type="project" value="UniProtKB-UniRule"/>
</dbReference>
<evidence type="ECO:0000313" key="7">
    <source>
        <dbReference type="EMBL" id="ANC92515.1"/>
    </source>
</evidence>
<dbReference type="InterPro" id="IPR008181">
    <property type="entry name" value="dUTPase"/>
</dbReference>
<dbReference type="UniPathway" id="UPA00610">
    <property type="reaction ID" value="UER00666"/>
</dbReference>
<name>A0A160JHH0_9PROT</name>
<feature type="binding site" evidence="5">
    <location>
        <position position="83"/>
    </location>
    <ligand>
        <name>substrate</name>
    </ligand>
</feature>
<dbReference type="GO" id="GO:0006226">
    <property type="term" value="P:dUMP biosynthetic process"/>
    <property type="evidence" value="ECO:0007669"/>
    <property type="project" value="UniProtKB-UniRule"/>
</dbReference>
<dbReference type="AlphaFoldDB" id="A0A160JHH0"/>
<accession>A0A160JHH0</accession>
<dbReference type="CDD" id="cd07557">
    <property type="entry name" value="trimeric_dUTPase"/>
    <property type="match status" value="1"/>
</dbReference>
<dbReference type="Gene3D" id="2.70.40.10">
    <property type="match status" value="1"/>
</dbReference>
<feature type="binding site" evidence="5">
    <location>
        <begin position="87"/>
        <end position="89"/>
    </location>
    <ligand>
        <name>substrate</name>
    </ligand>
</feature>
<dbReference type="EMBL" id="CP015285">
    <property type="protein sequence ID" value="ANC92515.1"/>
    <property type="molecule type" value="Genomic_DNA"/>
</dbReference>
<evidence type="ECO:0000256" key="2">
    <source>
        <dbReference type="ARBA" id="ARBA00022801"/>
    </source>
</evidence>
<evidence type="ECO:0000313" key="8">
    <source>
        <dbReference type="Proteomes" id="UP000077405"/>
    </source>
</evidence>
<keyword evidence="5" id="KW-0479">Metal-binding</keyword>
<comment type="cofactor">
    <cofactor evidence="5">
        <name>Mg(2+)</name>
        <dbReference type="ChEBI" id="CHEBI:18420"/>
    </cofactor>
</comment>
<dbReference type="Proteomes" id="UP000077405">
    <property type="component" value="Chromosome"/>
</dbReference>
<protein>
    <recommendedName>
        <fullName evidence="5">Deoxyuridine 5'-triphosphate nucleotidohydrolase</fullName>
        <shortName evidence="5">dUTPase</shortName>
        <ecNumber evidence="5">3.6.1.23</ecNumber>
    </recommendedName>
    <alternativeName>
        <fullName evidence="5">dUTP pyrophosphatase</fullName>
    </alternativeName>
</protein>
<dbReference type="EC" id="3.6.1.23" evidence="5"/>
<comment type="similarity">
    <text evidence="1 5">Belongs to the dUTPase family.</text>
</comment>
<dbReference type="NCBIfam" id="NF001862">
    <property type="entry name" value="PRK00601.1"/>
    <property type="match status" value="1"/>
</dbReference>
<organism evidence="7 8">
    <name type="scientific">Azospirillum humicireducens</name>
    <dbReference type="NCBI Taxonomy" id="1226968"/>
    <lineage>
        <taxon>Bacteria</taxon>
        <taxon>Pseudomonadati</taxon>
        <taxon>Pseudomonadota</taxon>
        <taxon>Alphaproteobacteria</taxon>
        <taxon>Rhodospirillales</taxon>
        <taxon>Azospirillaceae</taxon>
        <taxon>Azospirillum</taxon>
    </lineage>
</organism>
<proteinExistence type="inferred from homology"/>
<evidence type="ECO:0000256" key="1">
    <source>
        <dbReference type="ARBA" id="ARBA00006581"/>
    </source>
</evidence>
<keyword evidence="3 5" id="KW-0546">Nucleotide metabolism</keyword>
<dbReference type="OrthoDB" id="9809956at2"/>
<dbReference type="SUPFAM" id="SSF51283">
    <property type="entry name" value="dUTPase-like"/>
    <property type="match status" value="1"/>
</dbReference>
<dbReference type="NCBIfam" id="TIGR00576">
    <property type="entry name" value="dut"/>
    <property type="match status" value="1"/>
</dbReference>
<evidence type="ECO:0000259" key="6">
    <source>
        <dbReference type="Pfam" id="PF00692"/>
    </source>
</evidence>
<evidence type="ECO:0000256" key="5">
    <source>
        <dbReference type="HAMAP-Rule" id="MF_00116"/>
    </source>
</evidence>
<dbReference type="PANTHER" id="PTHR11241:SF0">
    <property type="entry name" value="DEOXYURIDINE 5'-TRIPHOSPHATE NUCLEOTIDOHYDROLASE"/>
    <property type="match status" value="1"/>
</dbReference>